<sequence>METPDAGAEGKNKELESVALTVSGYNYTDLHIESFSVDGAGGANIFVSSPDSGGGGGVCCLRWYPGVPLPVSVKVEWTRDLKRWCEKEVMVSGPVPDQPRYIVVHFFQDGRIEVELTEGFPESKLQLDRFSPVARKASGNSVLDEKIARCHDAFR</sequence>
<evidence type="ECO:0000313" key="1">
    <source>
        <dbReference type="EMBL" id="EPX57391.1"/>
    </source>
</evidence>
<evidence type="ECO:0008006" key="3">
    <source>
        <dbReference type="Google" id="ProtNLM"/>
    </source>
</evidence>
<dbReference type="InterPro" id="IPR021733">
    <property type="entry name" value="DUF3304"/>
</dbReference>
<evidence type="ECO:0000313" key="2">
    <source>
        <dbReference type="Proteomes" id="UP000011682"/>
    </source>
</evidence>
<dbReference type="Proteomes" id="UP000011682">
    <property type="component" value="Unassembled WGS sequence"/>
</dbReference>
<name>S9P2K5_CYSF2</name>
<protein>
    <recommendedName>
        <fullName evidence="3">Lipoprotein</fullName>
    </recommendedName>
</protein>
<keyword evidence="2" id="KW-1185">Reference proteome</keyword>
<dbReference type="Pfam" id="PF11745">
    <property type="entry name" value="DUF3304"/>
    <property type="match status" value="1"/>
</dbReference>
<gene>
    <name evidence="1" type="ORF">D187_007145</name>
</gene>
<proteinExistence type="predicted"/>
<reference evidence="1" key="1">
    <citation type="submission" date="2013-05" db="EMBL/GenBank/DDBJ databases">
        <title>Genome assembly of Cystobacter fuscus DSM 2262.</title>
        <authorList>
            <person name="Sharma G."/>
            <person name="Khatri I."/>
            <person name="Kaur C."/>
            <person name="Mayilraj S."/>
            <person name="Subramanian S."/>
        </authorList>
    </citation>
    <scope>NUCLEOTIDE SEQUENCE [LARGE SCALE GENOMIC DNA]</scope>
    <source>
        <strain evidence="1">DSM 2262</strain>
    </source>
</reference>
<dbReference type="RefSeq" id="WP_002629020.1">
    <property type="nucleotide sequence ID" value="NZ_ANAH02000064.1"/>
</dbReference>
<dbReference type="EMBL" id="ANAH02000064">
    <property type="protein sequence ID" value="EPX57391.1"/>
    <property type="molecule type" value="Genomic_DNA"/>
</dbReference>
<comment type="caution">
    <text evidence="1">The sequence shown here is derived from an EMBL/GenBank/DDBJ whole genome shotgun (WGS) entry which is preliminary data.</text>
</comment>
<dbReference type="AlphaFoldDB" id="S9P2K5"/>
<accession>S9P2K5</accession>
<organism evidence="1 2">
    <name type="scientific">Cystobacter fuscus (strain ATCC 25194 / DSM 2262 / NBRC 100088 / M29)</name>
    <dbReference type="NCBI Taxonomy" id="1242864"/>
    <lineage>
        <taxon>Bacteria</taxon>
        <taxon>Pseudomonadati</taxon>
        <taxon>Myxococcota</taxon>
        <taxon>Myxococcia</taxon>
        <taxon>Myxococcales</taxon>
        <taxon>Cystobacterineae</taxon>
        <taxon>Archangiaceae</taxon>
        <taxon>Cystobacter</taxon>
    </lineage>
</organism>